<accession>A0ABR0NFC8</accession>
<evidence type="ECO:0000313" key="1">
    <source>
        <dbReference type="EMBL" id="KAK5792693.1"/>
    </source>
</evidence>
<protein>
    <submittedName>
        <fullName evidence="1">Uncharacterized protein</fullName>
    </submittedName>
</protein>
<proteinExistence type="predicted"/>
<comment type="caution">
    <text evidence="1">The sequence shown here is derived from an EMBL/GenBank/DDBJ whole genome shotgun (WGS) entry which is preliminary data.</text>
</comment>
<reference evidence="1 2" key="1">
    <citation type="submission" date="2023-03" db="EMBL/GenBank/DDBJ databases">
        <title>WGS of Gossypium arboreum.</title>
        <authorList>
            <person name="Yu D."/>
        </authorList>
    </citation>
    <scope>NUCLEOTIDE SEQUENCE [LARGE SCALE GENOMIC DNA]</scope>
    <source>
        <tissue evidence="1">Leaf</tissue>
    </source>
</reference>
<dbReference type="EMBL" id="JARKNE010000010">
    <property type="protein sequence ID" value="KAK5792693.1"/>
    <property type="molecule type" value="Genomic_DNA"/>
</dbReference>
<name>A0ABR0NFC8_GOSAR</name>
<keyword evidence="2" id="KW-1185">Reference proteome</keyword>
<evidence type="ECO:0000313" key="2">
    <source>
        <dbReference type="Proteomes" id="UP001358586"/>
    </source>
</evidence>
<organism evidence="1 2">
    <name type="scientific">Gossypium arboreum</name>
    <name type="common">Tree cotton</name>
    <name type="synonym">Gossypium nanking</name>
    <dbReference type="NCBI Taxonomy" id="29729"/>
    <lineage>
        <taxon>Eukaryota</taxon>
        <taxon>Viridiplantae</taxon>
        <taxon>Streptophyta</taxon>
        <taxon>Embryophyta</taxon>
        <taxon>Tracheophyta</taxon>
        <taxon>Spermatophyta</taxon>
        <taxon>Magnoliopsida</taxon>
        <taxon>eudicotyledons</taxon>
        <taxon>Gunneridae</taxon>
        <taxon>Pentapetalae</taxon>
        <taxon>rosids</taxon>
        <taxon>malvids</taxon>
        <taxon>Malvales</taxon>
        <taxon>Malvaceae</taxon>
        <taxon>Malvoideae</taxon>
        <taxon>Gossypium</taxon>
    </lineage>
</organism>
<dbReference type="Proteomes" id="UP001358586">
    <property type="component" value="Chromosome 10"/>
</dbReference>
<sequence length="75" mass="8942">MAVELIRLDHKHIFVKQMKMLRPVDRVLQYYIRNISGPPSSLIENYLRETSFWHIVNICRGCKLDPKLISAFIER</sequence>
<gene>
    <name evidence="1" type="ORF">PVK06_033811</name>
</gene>